<gene>
    <name evidence="3" type="primary">Cntrob</name>
</gene>
<dbReference type="GO" id="GO:1902017">
    <property type="term" value="P:regulation of cilium assembly"/>
    <property type="evidence" value="ECO:0007669"/>
    <property type="project" value="InterPro"/>
</dbReference>
<proteinExistence type="evidence at transcript level"/>
<feature type="coiled-coil region" evidence="1">
    <location>
        <begin position="789"/>
        <end position="816"/>
    </location>
</feature>
<name>A0A6F9DAH0_9ASCI</name>
<dbReference type="GO" id="GO:1902410">
    <property type="term" value="P:mitotic cytokinetic process"/>
    <property type="evidence" value="ECO:0007669"/>
    <property type="project" value="TreeGrafter"/>
</dbReference>
<feature type="compositionally biased region" description="Basic and acidic residues" evidence="2">
    <location>
        <begin position="326"/>
        <end position="355"/>
    </location>
</feature>
<dbReference type="PANTHER" id="PTHR34439:SF1">
    <property type="entry name" value="CENTROBIN"/>
    <property type="match status" value="1"/>
</dbReference>
<dbReference type="InterPro" id="IPR038923">
    <property type="entry name" value="Centrobin"/>
</dbReference>
<sequence>METQISEEDLLSGIELLPVSQPDTPNYNFGKDASLSSGLDDSISPVKFSTTQSPTKNPASQFTSSIHQVQKRLQDSLASSLRKEVQMKSSWQASPGEILKGKGDFLGHTPEKNSDVPFYTSALSKQPFLTIPSVEIKSSTNSVLSAQEPRSKLGPNVCPSSEFPSNISPIKQETSLSSEKANDCEKSMEQAELTLNDAHTKKLLDFMKKLEKGSEIQRNSAEQLAELTALLKTGPSTPTEKSCGKNQEKTSDLKQNVDRGNTKATREKFSAKDGKENTQLKTLQRAREKLTGNRLGNETSGGRNSKATGKPPATKTVQFKTSVKQDSSKRPTKPKQDKTKPIRKLDKPQNGEKMSKNKQQSVEVVPEVKEEEPSKAVSDMISVRNHLQTMLGLHKVDALALDSSGPDLYDTTNDTKDEDTFRSTDTATLLRTKPTDLMPPISPPKPLADSYTSDMFSILKAGKVSAPESARSSIDSSLTAENGILRDTLEKERYRRKHCEKQIQKLQKKMLEIQQELAVANSTERKKDLMIEQLDKTLAKVVDGWKDHEANLSNSIQQLTQEKEKHKEDTVKLKEMVVNLENELAKVLEELVEEKERINKAVENEKAMKQNYHARTEEISEVIDQKNETINRMQQKNDELVKECDQWKNEVEKHRHKFISEKKDFVTKEEEWEEAIIELEKKHKHDLEQEKASVEAERKRCSEMQASLSSTLQETRRMEDLLEAQRRELESMCTQAELAETRHAAEIRKMEAEHKIDIERQITEKLSRVHEEAQRNENSIRESHKKQVLEFIESHKREIESQCQRYEDELQKRDAAMRKAIADKERDFDDKLKSKGENVRQMMMSKMQNLLQAHYNETLQVVGTATGETPQKSLGLESTLNRLTGDFNHSTLADTLTKSTHPDMLHSLRSTQLVPHGSLPDFGREHETLPPSSTGFHSYAPVAACIGTNTTHAMDNFQPSTNTFVPLTASERYDATHLLDAGDDGEALPNLSLISSISHSTVASLANPAGKEAVFLQQQQQTQPHLAVVTSTQQATAEARMLSGIRMETEKITSFPIDTVAELNARSTTLSNNDSQNPNPVNRDSQLQRYIQMLLERPPGDPLNSSKLNQSKQESDTPMIQQREENKENQSTLSVPTSNALMQLINQHVHASPDLVPVKQINSGISVRRATQQPVNTRPALPSSKAKSKTVVAGQQPKRVKPNVHFAQELEIPAISRAPVNTTTTPTLPAPVDVFSPAQMGEISRMLGLYTANDTPTGETKFAAEQLLHYLRDKQTPAVVTSSVQPTVTSSPMDARRIKLQGKQQGAFKEPSALGKGRTTPAYASPGKPFPAWK</sequence>
<feature type="region of interest" description="Disordered" evidence="2">
    <location>
        <begin position="231"/>
        <end position="372"/>
    </location>
</feature>
<dbReference type="GO" id="GO:0007099">
    <property type="term" value="P:centriole replication"/>
    <property type="evidence" value="ECO:0007669"/>
    <property type="project" value="InterPro"/>
</dbReference>
<feature type="region of interest" description="Disordered" evidence="2">
    <location>
        <begin position="14"/>
        <end position="33"/>
    </location>
</feature>
<feature type="compositionally biased region" description="Polar residues" evidence="2">
    <location>
        <begin position="294"/>
        <end position="307"/>
    </location>
</feature>
<feature type="region of interest" description="Disordered" evidence="2">
    <location>
        <begin position="1097"/>
        <end position="1134"/>
    </location>
</feature>
<evidence type="ECO:0000313" key="3">
    <source>
        <dbReference type="EMBL" id="CAB3232459.1"/>
    </source>
</evidence>
<organism evidence="3">
    <name type="scientific">Phallusia mammillata</name>
    <dbReference type="NCBI Taxonomy" id="59560"/>
    <lineage>
        <taxon>Eukaryota</taxon>
        <taxon>Metazoa</taxon>
        <taxon>Chordata</taxon>
        <taxon>Tunicata</taxon>
        <taxon>Ascidiacea</taxon>
        <taxon>Phlebobranchia</taxon>
        <taxon>Ascidiidae</taxon>
        <taxon>Phallusia</taxon>
    </lineage>
</organism>
<feature type="compositionally biased region" description="Basic and acidic residues" evidence="2">
    <location>
        <begin position="242"/>
        <end position="278"/>
    </location>
</feature>
<feature type="compositionally biased region" description="Polar residues" evidence="2">
    <location>
        <begin position="1167"/>
        <end position="1176"/>
    </location>
</feature>
<reference evidence="3" key="1">
    <citation type="submission" date="2020-04" db="EMBL/GenBank/DDBJ databases">
        <authorList>
            <person name="Neveu A P."/>
        </authorList>
    </citation>
    <scope>NUCLEOTIDE SEQUENCE</scope>
    <source>
        <tissue evidence="3">Whole embryo</tissue>
    </source>
</reference>
<dbReference type="EMBL" id="LR784071">
    <property type="protein sequence ID" value="CAB3232459.1"/>
    <property type="molecule type" value="mRNA"/>
</dbReference>
<feature type="compositionally biased region" description="Polar residues" evidence="2">
    <location>
        <begin position="158"/>
        <end position="178"/>
    </location>
</feature>
<dbReference type="GO" id="GO:0005814">
    <property type="term" value="C:centriole"/>
    <property type="evidence" value="ECO:0007669"/>
    <property type="project" value="TreeGrafter"/>
</dbReference>
<feature type="region of interest" description="Disordered" evidence="2">
    <location>
        <begin position="1285"/>
        <end position="1334"/>
    </location>
</feature>
<evidence type="ECO:0000256" key="1">
    <source>
        <dbReference type="SAM" id="Coils"/>
    </source>
</evidence>
<accession>A0A6F9DAH0</accession>
<keyword evidence="1" id="KW-0175">Coiled coil</keyword>
<dbReference type="GO" id="GO:0051299">
    <property type="term" value="P:centrosome separation"/>
    <property type="evidence" value="ECO:0007669"/>
    <property type="project" value="TreeGrafter"/>
</dbReference>
<feature type="region of interest" description="Disordered" evidence="2">
    <location>
        <begin position="146"/>
        <end position="178"/>
    </location>
</feature>
<feature type="coiled-coil region" evidence="1">
    <location>
        <begin position="549"/>
        <end position="742"/>
    </location>
</feature>
<evidence type="ECO:0000256" key="2">
    <source>
        <dbReference type="SAM" id="MobiDB-lite"/>
    </source>
</evidence>
<protein>
    <submittedName>
        <fullName evidence="3">Centrobin-like</fullName>
    </submittedName>
</protein>
<feature type="compositionally biased region" description="Polar residues" evidence="2">
    <location>
        <begin position="315"/>
        <end position="325"/>
    </location>
</feature>
<feature type="compositionally biased region" description="Polar residues" evidence="2">
    <location>
        <begin position="1103"/>
        <end position="1120"/>
    </location>
</feature>
<feature type="coiled-coil region" evidence="1">
    <location>
        <begin position="489"/>
        <end position="523"/>
    </location>
</feature>
<dbReference type="GO" id="GO:0005813">
    <property type="term" value="C:centrosome"/>
    <property type="evidence" value="ECO:0007669"/>
    <property type="project" value="TreeGrafter"/>
</dbReference>
<feature type="region of interest" description="Disordered" evidence="2">
    <location>
        <begin position="1167"/>
        <end position="1198"/>
    </location>
</feature>
<dbReference type="PANTHER" id="PTHR34439">
    <property type="entry name" value="CENTROBIN"/>
    <property type="match status" value="1"/>
</dbReference>